<comment type="subcellular location">
    <subcellularLocation>
        <location evidence="1">Membrane</location>
    </subcellularLocation>
</comment>
<keyword evidence="3" id="KW-0812">Transmembrane</keyword>
<organism evidence="9 10">
    <name type="scientific">Paenalcaligenes hominis</name>
    <dbReference type="NCBI Taxonomy" id="643674"/>
    <lineage>
        <taxon>Bacteria</taxon>
        <taxon>Pseudomonadati</taxon>
        <taxon>Pseudomonadota</taxon>
        <taxon>Betaproteobacteria</taxon>
        <taxon>Burkholderiales</taxon>
        <taxon>Alcaligenaceae</taxon>
        <taxon>Paenalcaligenes</taxon>
    </lineage>
</organism>
<dbReference type="GO" id="GO:0006629">
    <property type="term" value="P:lipid metabolic process"/>
    <property type="evidence" value="ECO:0007669"/>
    <property type="project" value="UniProtKB-KW"/>
</dbReference>
<evidence type="ECO:0000256" key="5">
    <source>
        <dbReference type="ARBA" id="ARBA00023098"/>
    </source>
</evidence>
<dbReference type="SMART" id="SM00563">
    <property type="entry name" value="PlsC"/>
    <property type="match status" value="1"/>
</dbReference>
<evidence type="ECO:0000313" key="10">
    <source>
        <dbReference type="Proteomes" id="UP000189369"/>
    </source>
</evidence>
<dbReference type="CDD" id="cd07989">
    <property type="entry name" value="LPLAT_AGPAT-like"/>
    <property type="match status" value="1"/>
</dbReference>
<keyword evidence="4" id="KW-1133">Transmembrane helix</keyword>
<dbReference type="PANTHER" id="PTHR23063:SF52">
    <property type="entry name" value="LYSOPHOSPHATIDYLCHOLINE ACYLTRANSFERASE"/>
    <property type="match status" value="1"/>
</dbReference>
<name>A0A1U9K037_9BURK</name>
<evidence type="ECO:0000256" key="2">
    <source>
        <dbReference type="ARBA" id="ARBA00022679"/>
    </source>
</evidence>
<dbReference type="GO" id="GO:0016020">
    <property type="term" value="C:membrane"/>
    <property type="evidence" value="ECO:0007669"/>
    <property type="project" value="UniProtKB-SubCell"/>
</dbReference>
<proteinExistence type="predicted"/>
<evidence type="ECO:0000256" key="4">
    <source>
        <dbReference type="ARBA" id="ARBA00022989"/>
    </source>
</evidence>
<evidence type="ECO:0000256" key="1">
    <source>
        <dbReference type="ARBA" id="ARBA00004370"/>
    </source>
</evidence>
<dbReference type="KEGG" id="phn:PAEH1_06685"/>
<sequence length="257" mass="29323">MRSLLRFSWRALALSLWVLLGLVILGLLFPLWTQARRQTVHAWWSKWLLVWCGVQVDYMGQPELHQPILFVINHVSWLDIFVVNQKRATSFIAKSDIRSWPFVGWLVTGAGTVYIERGQRHAIKHVAAQMQHRFAQQQAVGLFPEGTTSDGFTVRPFHASLFETALRTQVDIQPVALRFFDGNHRSDRVAFVGEQSLLRNCWLLLSQPGVRIECVFLPPLRHTQNQAQGRAATAQQAYDLLLAQVEKGLNAPSRFST</sequence>
<accession>A0A1U9K037</accession>
<dbReference type="SUPFAM" id="SSF69593">
    <property type="entry name" value="Glycerol-3-phosphate (1)-acyltransferase"/>
    <property type="match status" value="1"/>
</dbReference>
<evidence type="ECO:0000313" key="9">
    <source>
        <dbReference type="EMBL" id="AQS51319.1"/>
    </source>
</evidence>
<dbReference type="EMBL" id="CP019697">
    <property type="protein sequence ID" value="AQS51319.1"/>
    <property type="molecule type" value="Genomic_DNA"/>
</dbReference>
<evidence type="ECO:0000256" key="3">
    <source>
        <dbReference type="ARBA" id="ARBA00022692"/>
    </source>
</evidence>
<evidence type="ECO:0000259" key="8">
    <source>
        <dbReference type="SMART" id="SM00563"/>
    </source>
</evidence>
<dbReference type="PANTHER" id="PTHR23063">
    <property type="entry name" value="PHOSPHOLIPID ACYLTRANSFERASE"/>
    <property type="match status" value="1"/>
</dbReference>
<dbReference type="GO" id="GO:0016746">
    <property type="term" value="F:acyltransferase activity"/>
    <property type="evidence" value="ECO:0007669"/>
    <property type="project" value="UniProtKB-KW"/>
</dbReference>
<dbReference type="InterPro" id="IPR002123">
    <property type="entry name" value="Plipid/glycerol_acylTrfase"/>
</dbReference>
<feature type="domain" description="Phospholipid/glycerol acyltransferase" evidence="8">
    <location>
        <begin position="68"/>
        <end position="180"/>
    </location>
</feature>
<evidence type="ECO:0000256" key="7">
    <source>
        <dbReference type="ARBA" id="ARBA00023315"/>
    </source>
</evidence>
<evidence type="ECO:0000256" key="6">
    <source>
        <dbReference type="ARBA" id="ARBA00023136"/>
    </source>
</evidence>
<protein>
    <recommendedName>
        <fullName evidence="8">Phospholipid/glycerol acyltransferase domain-containing protein</fullName>
    </recommendedName>
</protein>
<reference evidence="9 10" key="1">
    <citation type="submission" date="2017-01" db="EMBL/GenBank/DDBJ databases">
        <title>Complete Genome Sequence of Paenalcaligenes hominis, Isolated from a paraplegic Patient with neurogenic bladder.</title>
        <authorList>
            <person name="Mukhopadhyay R."/>
            <person name="Joaquin J."/>
            <person name="Hogue R."/>
            <person name="Kilaru A."/>
            <person name="Jospin G."/>
            <person name="Mars K."/>
            <person name="Eisen J.A."/>
            <person name="Chaturvedi V."/>
        </authorList>
    </citation>
    <scope>NUCLEOTIDE SEQUENCE [LARGE SCALE GENOMIC DNA]</scope>
    <source>
        <strain evidence="9 10">15S00501</strain>
    </source>
</reference>
<dbReference type="AlphaFoldDB" id="A0A1U9K037"/>
<keyword evidence="7" id="KW-0012">Acyltransferase</keyword>
<gene>
    <name evidence="9" type="ORF">PAEH1_06685</name>
</gene>
<keyword evidence="6" id="KW-0472">Membrane</keyword>
<dbReference type="Pfam" id="PF01553">
    <property type="entry name" value="Acyltransferase"/>
    <property type="match status" value="1"/>
</dbReference>
<dbReference type="STRING" id="643674.PAEH1_06685"/>
<keyword evidence="5" id="KW-0443">Lipid metabolism</keyword>
<dbReference type="OrthoDB" id="9806880at2"/>
<keyword evidence="2" id="KW-0808">Transferase</keyword>
<dbReference type="Proteomes" id="UP000189369">
    <property type="component" value="Chromosome"/>
</dbReference>